<gene>
    <name evidence="3" type="ORF">MNBD_ACTINO02-2843</name>
</gene>
<dbReference type="InterPro" id="IPR052910">
    <property type="entry name" value="ABC-Purine-Binding"/>
</dbReference>
<dbReference type="Gene3D" id="3.40.50.2300">
    <property type="match status" value="2"/>
</dbReference>
<dbReference type="Pfam" id="PF02608">
    <property type="entry name" value="Bmp"/>
    <property type="match status" value="1"/>
</dbReference>
<evidence type="ECO:0000313" key="3">
    <source>
        <dbReference type="EMBL" id="VAW07957.1"/>
    </source>
</evidence>
<dbReference type="AlphaFoldDB" id="A0A3B0T3Q6"/>
<reference evidence="3" key="1">
    <citation type="submission" date="2018-06" db="EMBL/GenBank/DDBJ databases">
        <authorList>
            <person name="Zhirakovskaya E."/>
        </authorList>
    </citation>
    <scope>NUCLEOTIDE SEQUENCE</scope>
</reference>
<organism evidence="3">
    <name type="scientific">hydrothermal vent metagenome</name>
    <dbReference type="NCBI Taxonomy" id="652676"/>
    <lineage>
        <taxon>unclassified sequences</taxon>
        <taxon>metagenomes</taxon>
        <taxon>ecological metagenomes</taxon>
    </lineage>
</organism>
<keyword evidence="1" id="KW-0732">Signal</keyword>
<sequence>MKRKLFALVAVLAIVAAACGGGSADTTTTTAADTGGGGAAEEPMKVAFVYVAPIGDLGWTYQHDLGRQAVEARFGDKVETTFIENVAEGPDSERVIRDFANKGFDLIIATSFGYMDPTITVAAEFPDTQFVHISGFKNADNVSTLFGRMYQPRYLSGMAAGAATESNILGYVAAFPIPEVIRGIDAFTLGAQSMNPDVEVRVVWTNTWFDPPTEKEAAEALLAAGADVIAQHQDTTEPQKAAQAAGAVSISYNSDISEIVGDSVLTGPVWDWGVKYISIIEEMMAGTYDGSESYWGGLSDGVISLAPFSDRVSQETQDAINAKMAEFESGATDVFCGPIVDNEGNEQVAAGTCMDDGSMLGMEWFVKGVSQ</sequence>
<evidence type="ECO:0000256" key="1">
    <source>
        <dbReference type="ARBA" id="ARBA00022729"/>
    </source>
</evidence>
<dbReference type="EMBL" id="UOEK01000429">
    <property type="protein sequence ID" value="VAW07957.1"/>
    <property type="molecule type" value="Genomic_DNA"/>
</dbReference>
<accession>A0A3B0T3Q6</accession>
<dbReference type="InterPro" id="IPR003760">
    <property type="entry name" value="PnrA-like"/>
</dbReference>
<protein>
    <submittedName>
        <fullName evidence="3">Nucleoside ABC transporter, periplasmic nucleoside-binding protein</fullName>
    </submittedName>
</protein>
<proteinExistence type="predicted"/>
<dbReference type="PROSITE" id="PS51257">
    <property type="entry name" value="PROKAR_LIPOPROTEIN"/>
    <property type="match status" value="1"/>
</dbReference>
<name>A0A3B0T3Q6_9ZZZZ</name>
<feature type="domain" description="ABC transporter substrate-binding protein PnrA-like" evidence="2">
    <location>
        <begin position="45"/>
        <end position="323"/>
    </location>
</feature>
<dbReference type="PANTHER" id="PTHR43208:SF1">
    <property type="entry name" value="ABC TRANSPORTER SUBSTRATE-BINDING PROTEIN"/>
    <property type="match status" value="1"/>
</dbReference>
<evidence type="ECO:0000259" key="2">
    <source>
        <dbReference type="Pfam" id="PF02608"/>
    </source>
</evidence>
<dbReference type="CDD" id="cd19963">
    <property type="entry name" value="PBP1_BMP-like"/>
    <property type="match status" value="1"/>
</dbReference>
<dbReference type="GO" id="GO:0005886">
    <property type="term" value="C:plasma membrane"/>
    <property type="evidence" value="ECO:0007669"/>
    <property type="project" value="InterPro"/>
</dbReference>
<dbReference type="PANTHER" id="PTHR43208">
    <property type="entry name" value="ABC TRANSPORTER SUBSTRATE-BINDING PROTEIN"/>
    <property type="match status" value="1"/>
</dbReference>